<accession>A0A3B3DFU2</accession>
<dbReference type="GO" id="GO:0007162">
    <property type="term" value="P:negative regulation of cell adhesion"/>
    <property type="evidence" value="ECO:0007669"/>
    <property type="project" value="TreeGrafter"/>
</dbReference>
<dbReference type="GO" id="GO:0008360">
    <property type="term" value="P:regulation of cell shape"/>
    <property type="evidence" value="ECO:0007669"/>
    <property type="project" value="TreeGrafter"/>
</dbReference>
<dbReference type="Proteomes" id="UP000261560">
    <property type="component" value="Unplaced"/>
</dbReference>
<feature type="domain" description="Plexin cytoplasmic RhoGTPase-binding" evidence="2">
    <location>
        <begin position="79"/>
        <end position="197"/>
    </location>
</feature>
<dbReference type="GeneTree" id="ENSGT01150000286928"/>
<sequence length="441" mass="50527">MKSLLQDLVQQYVTKNPKLMLRRTETVVEKMLTNWMSICLYSFLKEVAGEPLYMLYRAIKYQVDKGPVDAVTGKAKRTLNDSHLLREDIDYCAMVTVETTSVCVQPCPVKVLDIDTITQVKDKILDQVYRGAPCRRFPGCTVVWRSAVLLCPPEWRSGQAGHLTLSDDDVTAVVQGHWKRLNTLQHYKVPDGATVALIPRSQKTPMLEGEEEEGFRLWHLVKSSEDPEIPKHRKSSMRERERAKAIPEIYLTRLLSMKGTLQKFVDDVFVAILNTKRPPPIAVRFFFDFLDDMADKHGIDDPDTVHIWKTNSLPLRFWVNILKNPQFVLDVQITDSIDAVLSVIAQTFIDSCTTSEHKVGRDSPVNKLLYAREIPRYKQLVESFASEMNSVVALHELYKYISKYYDQVIMSLEEDASGQKMQLAYRLQQVAALVENKVTDL</sequence>
<keyword evidence="4" id="KW-1185">Reference proteome</keyword>
<dbReference type="STRING" id="30732.ENSOMEP00000028349"/>
<dbReference type="InterPro" id="IPR046800">
    <property type="entry name" value="Plexin_RBD"/>
</dbReference>
<dbReference type="Ensembl" id="ENSOMET00000016847.1">
    <property type="protein sequence ID" value="ENSOMEP00000028349.1"/>
    <property type="gene ID" value="ENSOMEG00000011405.1"/>
</dbReference>
<dbReference type="InterPro" id="IPR008936">
    <property type="entry name" value="Rho_GTPase_activation_prot"/>
</dbReference>
<proteinExistence type="predicted"/>
<organism evidence="3 4">
    <name type="scientific">Oryzias melastigma</name>
    <name type="common">Marine medaka</name>
    <dbReference type="NCBI Taxonomy" id="30732"/>
    <lineage>
        <taxon>Eukaryota</taxon>
        <taxon>Metazoa</taxon>
        <taxon>Chordata</taxon>
        <taxon>Craniata</taxon>
        <taxon>Vertebrata</taxon>
        <taxon>Euteleostomi</taxon>
        <taxon>Actinopterygii</taxon>
        <taxon>Neopterygii</taxon>
        <taxon>Teleostei</taxon>
        <taxon>Neoteleostei</taxon>
        <taxon>Acanthomorphata</taxon>
        <taxon>Ovalentaria</taxon>
        <taxon>Atherinomorphae</taxon>
        <taxon>Beloniformes</taxon>
        <taxon>Adrianichthyidae</taxon>
        <taxon>Oryziinae</taxon>
        <taxon>Oryzias</taxon>
    </lineage>
</organism>
<dbReference type="PaxDb" id="30732-ENSOMEP00000028349"/>
<dbReference type="Pfam" id="PF20170">
    <property type="entry name" value="Plexin_RBD"/>
    <property type="match status" value="1"/>
</dbReference>
<reference evidence="3" key="1">
    <citation type="submission" date="2025-08" db="UniProtKB">
        <authorList>
            <consortium name="Ensembl"/>
        </authorList>
    </citation>
    <scope>IDENTIFICATION</scope>
</reference>
<evidence type="ECO:0000313" key="4">
    <source>
        <dbReference type="Proteomes" id="UP000261560"/>
    </source>
</evidence>
<evidence type="ECO:0000259" key="1">
    <source>
        <dbReference type="Pfam" id="PF08337"/>
    </source>
</evidence>
<dbReference type="InterPro" id="IPR013548">
    <property type="entry name" value="Plexin_cytoplasmic_RasGAP_dom"/>
</dbReference>
<dbReference type="PANTHER" id="PTHR22625">
    <property type="entry name" value="PLEXIN"/>
    <property type="match status" value="1"/>
</dbReference>
<dbReference type="PANTHER" id="PTHR22625:SF69">
    <property type="entry name" value="PLEXIN-B3"/>
    <property type="match status" value="1"/>
</dbReference>
<dbReference type="GO" id="GO:0002116">
    <property type="term" value="C:semaphorin receptor complex"/>
    <property type="evidence" value="ECO:0007669"/>
    <property type="project" value="TreeGrafter"/>
</dbReference>
<dbReference type="SUPFAM" id="SSF48350">
    <property type="entry name" value="GTPase activation domain, GAP"/>
    <property type="match status" value="1"/>
</dbReference>
<evidence type="ECO:0000313" key="3">
    <source>
        <dbReference type="Ensembl" id="ENSOMEP00000028349.1"/>
    </source>
</evidence>
<dbReference type="GO" id="GO:0005886">
    <property type="term" value="C:plasma membrane"/>
    <property type="evidence" value="ECO:0007669"/>
    <property type="project" value="TreeGrafter"/>
</dbReference>
<name>A0A3B3DFU2_ORYME</name>
<evidence type="ECO:0000259" key="2">
    <source>
        <dbReference type="Pfam" id="PF20170"/>
    </source>
</evidence>
<feature type="domain" description="Plexin cytoplasmic RasGAP" evidence="1">
    <location>
        <begin position="1"/>
        <end position="385"/>
    </location>
</feature>
<dbReference type="GO" id="GO:0030334">
    <property type="term" value="P:regulation of cell migration"/>
    <property type="evidence" value="ECO:0007669"/>
    <property type="project" value="TreeGrafter"/>
</dbReference>
<dbReference type="OMA" id="IDYCAMV"/>
<protein>
    <submittedName>
        <fullName evidence="3">Uncharacterized protein</fullName>
    </submittedName>
</protein>
<dbReference type="InterPro" id="IPR031148">
    <property type="entry name" value="Plexin"/>
</dbReference>
<reference evidence="3" key="2">
    <citation type="submission" date="2025-09" db="UniProtKB">
        <authorList>
            <consortium name="Ensembl"/>
        </authorList>
    </citation>
    <scope>IDENTIFICATION</scope>
</reference>
<dbReference type="AlphaFoldDB" id="A0A3B3DFU2"/>
<dbReference type="GO" id="GO:0017154">
    <property type="term" value="F:semaphorin receptor activity"/>
    <property type="evidence" value="ECO:0007669"/>
    <property type="project" value="InterPro"/>
</dbReference>
<dbReference type="Gene3D" id="1.10.506.10">
    <property type="entry name" value="GTPase Activation - p120gap, domain 1"/>
    <property type="match status" value="3"/>
</dbReference>
<dbReference type="GO" id="GO:0050772">
    <property type="term" value="P:positive regulation of axonogenesis"/>
    <property type="evidence" value="ECO:0007669"/>
    <property type="project" value="TreeGrafter"/>
</dbReference>
<dbReference type="Pfam" id="PF08337">
    <property type="entry name" value="Plexin_cytopl"/>
    <property type="match status" value="1"/>
</dbReference>